<dbReference type="PROSITE" id="PS50871">
    <property type="entry name" value="C1Q"/>
    <property type="match status" value="1"/>
</dbReference>
<dbReference type="InterPro" id="IPR008983">
    <property type="entry name" value="Tumour_necrosis_fac-like_dom"/>
</dbReference>
<dbReference type="AlphaFoldDB" id="A0A8B6C2C4"/>
<comment type="caution">
    <text evidence="4">The sequence shown here is derived from an EMBL/GenBank/DDBJ whole genome shotgun (WGS) entry which is preliminary data.</text>
</comment>
<feature type="coiled-coil region" evidence="1">
    <location>
        <begin position="86"/>
        <end position="141"/>
    </location>
</feature>
<accession>A0A8B6C2C4</accession>
<dbReference type="Pfam" id="PF00386">
    <property type="entry name" value="C1q"/>
    <property type="match status" value="1"/>
</dbReference>
<name>A0A8B6C2C4_MYTGA</name>
<gene>
    <name evidence="4" type="ORF">MGAL_10B081731</name>
</gene>
<dbReference type="InterPro" id="IPR001073">
    <property type="entry name" value="C1q_dom"/>
</dbReference>
<sequence>MFRQYYSTIFIFLWMNYLCECRDLETFVAPIVDNNGAPLVAIVNTTRISSHIVRSIEMPLRVIINATIDSKFDDKLKEDIVSSKVLRKVNDKFDALQQKMDEHIGDNRNQITEVNQDIATLRKEMQELKNLAKTVNDMNTRVALSACASHTTVSPPTTLKFLDIKTSEGITNQHLTSFKSSGVFVCEVPGLYHISVVVMSKTNSAYLTIYKNDIELIKGKINNYNTEHGFFFQSNAAIVVTELQKGDTIDIKPGNKGMRIYGGSSSCLTIVKVT</sequence>
<keyword evidence="2" id="KW-0732">Signal</keyword>
<keyword evidence="5" id="KW-1185">Reference proteome</keyword>
<dbReference type="EMBL" id="UYJE01001024">
    <property type="protein sequence ID" value="VDH98579.1"/>
    <property type="molecule type" value="Genomic_DNA"/>
</dbReference>
<evidence type="ECO:0000313" key="5">
    <source>
        <dbReference type="Proteomes" id="UP000596742"/>
    </source>
</evidence>
<feature type="signal peptide" evidence="2">
    <location>
        <begin position="1"/>
        <end position="21"/>
    </location>
</feature>
<organism evidence="4 5">
    <name type="scientific">Mytilus galloprovincialis</name>
    <name type="common">Mediterranean mussel</name>
    <dbReference type="NCBI Taxonomy" id="29158"/>
    <lineage>
        <taxon>Eukaryota</taxon>
        <taxon>Metazoa</taxon>
        <taxon>Spiralia</taxon>
        <taxon>Lophotrochozoa</taxon>
        <taxon>Mollusca</taxon>
        <taxon>Bivalvia</taxon>
        <taxon>Autobranchia</taxon>
        <taxon>Pteriomorphia</taxon>
        <taxon>Mytilida</taxon>
        <taxon>Mytiloidea</taxon>
        <taxon>Mytilidae</taxon>
        <taxon>Mytilinae</taxon>
        <taxon>Mytilus</taxon>
    </lineage>
</organism>
<evidence type="ECO:0000313" key="4">
    <source>
        <dbReference type="EMBL" id="VDH98579.1"/>
    </source>
</evidence>
<proteinExistence type="predicted"/>
<dbReference type="OrthoDB" id="6089035at2759"/>
<dbReference type="SUPFAM" id="SSF49842">
    <property type="entry name" value="TNF-like"/>
    <property type="match status" value="1"/>
</dbReference>
<evidence type="ECO:0000256" key="2">
    <source>
        <dbReference type="SAM" id="SignalP"/>
    </source>
</evidence>
<keyword evidence="1" id="KW-0175">Coiled coil</keyword>
<reference evidence="4" key="1">
    <citation type="submission" date="2018-11" db="EMBL/GenBank/DDBJ databases">
        <authorList>
            <person name="Alioto T."/>
            <person name="Alioto T."/>
        </authorList>
    </citation>
    <scope>NUCLEOTIDE SEQUENCE</scope>
</reference>
<dbReference type="SMART" id="SM00110">
    <property type="entry name" value="C1Q"/>
    <property type="match status" value="1"/>
</dbReference>
<dbReference type="Gene3D" id="2.60.120.40">
    <property type="match status" value="1"/>
</dbReference>
<evidence type="ECO:0000259" key="3">
    <source>
        <dbReference type="PROSITE" id="PS50871"/>
    </source>
</evidence>
<feature type="domain" description="C1q" evidence="3">
    <location>
        <begin position="137"/>
        <end position="274"/>
    </location>
</feature>
<evidence type="ECO:0000256" key="1">
    <source>
        <dbReference type="SAM" id="Coils"/>
    </source>
</evidence>
<feature type="chain" id="PRO_5032902558" description="C1q domain-containing protein" evidence="2">
    <location>
        <begin position="22"/>
        <end position="274"/>
    </location>
</feature>
<protein>
    <recommendedName>
        <fullName evidence="3">C1q domain-containing protein</fullName>
    </recommendedName>
</protein>
<dbReference type="Proteomes" id="UP000596742">
    <property type="component" value="Unassembled WGS sequence"/>
</dbReference>